<dbReference type="EMBL" id="AWSU01000342">
    <property type="protein sequence ID" value="ERI74184.1"/>
    <property type="molecule type" value="Genomic_DNA"/>
</dbReference>
<dbReference type="InterPro" id="IPR039564">
    <property type="entry name" value="Peptidase_C39-like"/>
</dbReference>
<dbReference type="Gene3D" id="3.90.70.10">
    <property type="entry name" value="Cysteine proteinases"/>
    <property type="match status" value="1"/>
</dbReference>
<name>A0ABC9TSG6_CLOSY</name>
<dbReference type="RefSeq" id="WP_021641526.1">
    <property type="nucleotide sequence ID" value="NZ_KE992859.1"/>
</dbReference>
<dbReference type="Proteomes" id="UP000016491">
    <property type="component" value="Unassembled WGS sequence"/>
</dbReference>
<evidence type="ECO:0000313" key="3">
    <source>
        <dbReference type="Proteomes" id="UP000016491"/>
    </source>
</evidence>
<evidence type="ECO:0000313" key="2">
    <source>
        <dbReference type="EMBL" id="ERI74184.1"/>
    </source>
</evidence>
<gene>
    <name evidence="2" type="ORF">CLOSYM_04304</name>
</gene>
<sequence length="284" mass="31005">MKFYRANKYVLCHISLTIILFLISVCFLIGCSHRSEAQPIDTNFGMEDDMPISISTVLPNQSDVQDIPSPAEESIKHPGYPDYLESVSGLFTYYNQEDSRWGNSLFGPKDPIRTHGCGPTVLAMLVSSYTGLTLTPDIAASWAADNGLCVPGDGSSHDIVETGCSAFGLKPRPLPDPTVQNVLDELYSGNSLVALVGKGYFSDNGHFLIMIKPGADENTVRIADSANLENCYHDWPISFILEQLKSNSSGGKLLWSINLPLECGFQPSGVPERDFLKTVFETAS</sequence>
<reference evidence="2 3" key="1">
    <citation type="submission" date="2013-07" db="EMBL/GenBank/DDBJ databases">
        <authorList>
            <person name="Weinstock G."/>
            <person name="Sodergren E."/>
            <person name="Wylie T."/>
            <person name="Fulton L."/>
            <person name="Fulton R."/>
            <person name="Fronick C."/>
            <person name="O'Laughlin M."/>
            <person name="Godfrey J."/>
            <person name="Miner T."/>
            <person name="Herter B."/>
            <person name="Appelbaum E."/>
            <person name="Cordes M."/>
            <person name="Lek S."/>
            <person name="Wollam A."/>
            <person name="Pepin K.H."/>
            <person name="Palsikar V.B."/>
            <person name="Mitreva M."/>
            <person name="Wilson R.K."/>
        </authorList>
    </citation>
    <scope>NUCLEOTIDE SEQUENCE [LARGE SCALE GENOMIC DNA]</scope>
    <source>
        <strain evidence="2 3">ATCC 14940</strain>
    </source>
</reference>
<evidence type="ECO:0000259" key="1">
    <source>
        <dbReference type="Pfam" id="PF13529"/>
    </source>
</evidence>
<accession>A0ABC9TSG6</accession>
<dbReference type="AlphaFoldDB" id="A0ABC9TSG6"/>
<proteinExistence type="predicted"/>
<organism evidence="2 3">
    <name type="scientific">[Clostridium] symbiosum ATCC 14940</name>
    <dbReference type="NCBI Taxonomy" id="411472"/>
    <lineage>
        <taxon>Bacteria</taxon>
        <taxon>Bacillati</taxon>
        <taxon>Bacillota</taxon>
        <taxon>Clostridia</taxon>
        <taxon>Lachnospirales</taxon>
        <taxon>Lachnospiraceae</taxon>
        <taxon>Otoolea</taxon>
    </lineage>
</organism>
<dbReference type="Pfam" id="PF13529">
    <property type="entry name" value="Peptidase_C39_2"/>
    <property type="match status" value="1"/>
</dbReference>
<comment type="caution">
    <text evidence="2">The sequence shown here is derived from an EMBL/GenBank/DDBJ whole genome shotgun (WGS) entry which is preliminary data.</text>
</comment>
<protein>
    <recommendedName>
        <fullName evidence="1">Peptidase C39-like domain-containing protein</fullName>
    </recommendedName>
</protein>
<dbReference type="PROSITE" id="PS51257">
    <property type="entry name" value="PROKAR_LIPOPROTEIN"/>
    <property type="match status" value="1"/>
</dbReference>
<feature type="domain" description="Peptidase C39-like" evidence="1">
    <location>
        <begin position="91"/>
        <end position="226"/>
    </location>
</feature>